<dbReference type="EMBL" id="CP016793">
    <property type="protein sequence ID" value="ANZ35416.1"/>
    <property type="molecule type" value="Genomic_DNA"/>
</dbReference>
<dbReference type="KEGG" id="led:BBK82_04290"/>
<organism evidence="2 3">
    <name type="scientific">Lentzea guizhouensis</name>
    <dbReference type="NCBI Taxonomy" id="1586287"/>
    <lineage>
        <taxon>Bacteria</taxon>
        <taxon>Bacillati</taxon>
        <taxon>Actinomycetota</taxon>
        <taxon>Actinomycetes</taxon>
        <taxon>Pseudonocardiales</taxon>
        <taxon>Pseudonocardiaceae</taxon>
        <taxon>Lentzea</taxon>
    </lineage>
</organism>
<evidence type="ECO:0000313" key="2">
    <source>
        <dbReference type="EMBL" id="ANZ35416.1"/>
    </source>
</evidence>
<gene>
    <name evidence="2" type="ORF">BBK82_04290</name>
</gene>
<evidence type="ECO:0000256" key="1">
    <source>
        <dbReference type="SAM" id="MobiDB-lite"/>
    </source>
</evidence>
<keyword evidence="3" id="KW-1185">Reference proteome</keyword>
<feature type="region of interest" description="Disordered" evidence="1">
    <location>
        <begin position="1"/>
        <end position="44"/>
    </location>
</feature>
<accession>A0A1B2HCK7</accession>
<feature type="compositionally biased region" description="Polar residues" evidence="1">
    <location>
        <begin position="10"/>
        <end position="27"/>
    </location>
</feature>
<name>A0A1B2HCK7_9PSEU</name>
<evidence type="ECO:0000313" key="3">
    <source>
        <dbReference type="Proteomes" id="UP000093053"/>
    </source>
</evidence>
<reference evidence="2 3" key="1">
    <citation type="submission" date="2016-07" db="EMBL/GenBank/DDBJ databases">
        <title>Complete genome sequence of the Lentzea guizhouensis DHS C013.</title>
        <authorList>
            <person name="Cao C."/>
        </authorList>
    </citation>
    <scope>NUCLEOTIDE SEQUENCE [LARGE SCALE GENOMIC DNA]</scope>
    <source>
        <strain evidence="2 3">DHS C013</strain>
    </source>
</reference>
<dbReference type="Proteomes" id="UP000093053">
    <property type="component" value="Chromosome"/>
</dbReference>
<protein>
    <submittedName>
        <fullName evidence="2">Uncharacterized protein</fullName>
    </submittedName>
</protein>
<proteinExistence type="predicted"/>
<sequence length="72" mass="7631">MPSAFAGSTYGFSNSPRSNLSFSTRRTAWSIRPRETDPSRTFASSNDVNSAAFDGSIAMSTPALTLIAIAVL</sequence>
<dbReference type="AlphaFoldDB" id="A0A1B2HCK7"/>